<evidence type="ECO:0000313" key="2">
    <source>
        <dbReference type="Proteomes" id="UP001054945"/>
    </source>
</evidence>
<dbReference type="AlphaFoldDB" id="A0AAV4W501"/>
<reference evidence="1 2" key="1">
    <citation type="submission" date="2021-06" db="EMBL/GenBank/DDBJ databases">
        <title>Caerostris extrusa draft genome.</title>
        <authorList>
            <person name="Kono N."/>
            <person name="Arakawa K."/>
        </authorList>
    </citation>
    <scope>NUCLEOTIDE SEQUENCE [LARGE SCALE GENOMIC DNA]</scope>
</reference>
<dbReference type="Proteomes" id="UP001054945">
    <property type="component" value="Unassembled WGS sequence"/>
</dbReference>
<organism evidence="1 2">
    <name type="scientific">Caerostris extrusa</name>
    <name type="common">Bark spider</name>
    <name type="synonym">Caerostris bankana</name>
    <dbReference type="NCBI Taxonomy" id="172846"/>
    <lineage>
        <taxon>Eukaryota</taxon>
        <taxon>Metazoa</taxon>
        <taxon>Ecdysozoa</taxon>
        <taxon>Arthropoda</taxon>
        <taxon>Chelicerata</taxon>
        <taxon>Arachnida</taxon>
        <taxon>Araneae</taxon>
        <taxon>Araneomorphae</taxon>
        <taxon>Entelegynae</taxon>
        <taxon>Araneoidea</taxon>
        <taxon>Araneidae</taxon>
        <taxon>Caerostris</taxon>
    </lineage>
</organism>
<feature type="non-terminal residue" evidence="1">
    <location>
        <position position="1"/>
    </location>
</feature>
<proteinExistence type="predicted"/>
<accession>A0AAV4W501</accession>
<comment type="caution">
    <text evidence="1">The sequence shown here is derived from an EMBL/GenBank/DDBJ whole genome shotgun (WGS) entry which is preliminary data.</text>
</comment>
<gene>
    <name evidence="1" type="ORF">CEXT_177761</name>
</gene>
<dbReference type="EMBL" id="BPLR01015581">
    <property type="protein sequence ID" value="GIY77150.1"/>
    <property type="molecule type" value="Genomic_DNA"/>
</dbReference>
<evidence type="ECO:0000313" key="1">
    <source>
        <dbReference type="EMBL" id="GIY77150.1"/>
    </source>
</evidence>
<evidence type="ECO:0008006" key="3">
    <source>
        <dbReference type="Google" id="ProtNLM"/>
    </source>
</evidence>
<sequence>IFKNCGNKTYKNVIKGKRFFEHIALEKAFQSVSYRKLETPVDNS</sequence>
<protein>
    <recommendedName>
        <fullName evidence="3">Reverse transcriptase</fullName>
    </recommendedName>
</protein>
<keyword evidence="2" id="KW-1185">Reference proteome</keyword>
<name>A0AAV4W501_CAEEX</name>